<evidence type="ECO:0000313" key="3">
    <source>
        <dbReference type="Proteomes" id="UP000248555"/>
    </source>
</evidence>
<keyword evidence="1" id="KW-1133">Transmembrane helix</keyword>
<reference evidence="2 3" key="1">
    <citation type="submission" date="2018-06" db="EMBL/GenBank/DDBJ databases">
        <title>Genomic Encyclopedia of Type Strains, Phase III (KMG-III): the genomes of soil and plant-associated and newly described type strains.</title>
        <authorList>
            <person name="Whitman W."/>
        </authorList>
    </citation>
    <scope>NUCLEOTIDE SEQUENCE [LARGE SCALE GENOMIC DNA]</scope>
    <source>
        <strain evidence="2 3">CGMCC 1.8979</strain>
    </source>
</reference>
<accession>A0A327YPF3</accession>
<feature type="transmembrane region" description="Helical" evidence="1">
    <location>
        <begin position="82"/>
        <end position="103"/>
    </location>
</feature>
<comment type="caution">
    <text evidence="2">The sequence shown here is derived from an EMBL/GenBank/DDBJ whole genome shotgun (WGS) entry which is preliminary data.</text>
</comment>
<keyword evidence="1" id="KW-0472">Membrane</keyword>
<feature type="transmembrane region" description="Helical" evidence="1">
    <location>
        <begin position="55"/>
        <end position="76"/>
    </location>
</feature>
<dbReference type="OrthoDB" id="2380880at2"/>
<organism evidence="2 3">
    <name type="scientific">Paranoxybacillus vitaminiphilus</name>
    <dbReference type="NCBI Taxonomy" id="581036"/>
    <lineage>
        <taxon>Bacteria</taxon>
        <taxon>Bacillati</taxon>
        <taxon>Bacillota</taxon>
        <taxon>Bacilli</taxon>
        <taxon>Bacillales</taxon>
        <taxon>Anoxybacillaceae</taxon>
        <taxon>Paranoxybacillus</taxon>
    </lineage>
</organism>
<dbReference type="EMBL" id="QLMH01000002">
    <property type="protein sequence ID" value="RAK22422.1"/>
    <property type="molecule type" value="Genomic_DNA"/>
</dbReference>
<keyword evidence="3" id="KW-1185">Reference proteome</keyword>
<feature type="transmembrane region" description="Helical" evidence="1">
    <location>
        <begin position="110"/>
        <end position="133"/>
    </location>
</feature>
<protein>
    <recommendedName>
        <fullName evidence="4">Membrane protein DUF2157</fullName>
    </recommendedName>
</protein>
<evidence type="ECO:0008006" key="4">
    <source>
        <dbReference type="Google" id="ProtNLM"/>
    </source>
</evidence>
<name>A0A327YPF3_9BACL</name>
<dbReference type="RefSeq" id="WP_111644260.1">
    <property type="nucleotide sequence ID" value="NZ_QLMH01000002.1"/>
</dbReference>
<proteinExistence type="predicted"/>
<gene>
    <name evidence="2" type="ORF">B0I26_102417</name>
</gene>
<dbReference type="Proteomes" id="UP000248555">
    <property type="component" value="Unassembled WGS sequence"/>
</dbReference>
<evidence type="ECO:0000313" key="2">
    <source>
        <dbReference type="EMBL" id="RAK22422.1"/>
    </source>
</evidence>
<feature type="transmembrane region" description="Helical" evidence="1">
    <location>
        <begin position="161"/>
        <end position="179"/>
    </location>
</feature>
<dbReference type="AlphaFoldDB" id="A0A327YPF3"/>
<sequence length="180" mass="21146">MNEKRREIIVKEIQYWKRSRLLPEQYCDYLLALYTEGAAYQDEHRSSSKNNRSHLFRLSVISMLCLLMPMTILVIYFTELSFVLQTVIFLIFLTVCFCGMFLFARERKLIHIPLVSGALILFLASVQLSDFYFYNEKEIAGIVIFCNCLLWMFIGIRLKFLYFTVSGIVGVILLLLSFFL</sequence>
<feature type="transmembrane region" description="Helical" evidence="1">
    <location>
        <begin position="139"/>
        <end position="156"/>
    </location>
</feature>
<keyword evidence="1" id="KW-0812">Transmembrane</keyword>
<evidence type="ECO:0000256" key="1">
    <source>
        <dbReference type="SAM" id="Phobius"/>
    </source>
</evidence>